<evidence type="ECO:0000256" key="7">
    <source>
        <dbReference type="ARBA" id="ARBA00023128"/>
    </source>
</evidence>
<keyword evidence="5" id="KW-0677">Repeat</keyword>
<dbReference type="InterPro" id="IPR050567">
    <property type="entry name" value="Mitochondrial_Carrier"/>
</dbReference>
<evidence type="ECO:0008006" key="14">
    <source>
        <dbReference type="Google" id="ProtNLM"/>
    </source>
</evidence>
<dbReference type="AlphaFoldDB" id="A0A2S5B5Y8"/>
<gene>
    <name evidence="12" type="ORF">BMF94_4853</name>
</gene>
<evidence type="ECO:0000256" key="6">
    <source>
        <dbReference type="ARBA" id="ARBA00022989"/>
    </source>
</evidence>
<dbReference type="PANTHER" id="PTHR45624">
    <property type="entry name" value="MITOCHONDRIAL BASIC AMINO ACIDS TRANSPORTER-RELATED"/>
    <property type="match status" value="1"/>
</dbReference>
<dbReference type="InterPro" id="IPR018108">
    <property type="entry name" value="MCP_transmembrane"/>
</dbReference>
<dbReference type="GO" id="GO:0031966">
    <property type="term" value="C:mitochondrial membrane"/>
    <property type="evidence" value="ECO:0007669"/>
    <property type="project" value="UniProtKB-SubCell"/>
</dbReference>
<dbReference type="Pfam" id="PF00153">
    <property type="entry name" value="Mito_carr"/>
    <property type="match status" value="3"/>
</dbReference>
<dbReference type="GO" id="GO:1990575">
    <property type="term" value="P:mitochondrial L-ornithine transmembrane transport"/>
    <property type="evidence" value="ECO:0007669"/>
    <property type="project" value="TreeGrafter"/>
</dbReference>
<keyword evidence="13" id="KW-1185">Reference proteome</keyword>
<evidence type="ECO:0000313" key="12">
    <source>
        <dbReference type="EMBL" id="POY72121.1"/>
    </source>
</evidence>
<dbReference type="OrthoDB" id="193856at2759"/>
<sequence length="379" mass="41480">MSTSTTSDPLPVPALPSHHASPVETGFAGSVPGIGEYQHGELERRLRNEHELAAVVGRQAESHKQEESAIDLRGFAAGTASGLTKLVVGHPFDVIKVRLQCSPRGAYAGPWDCLKRTVQSEGPRALYKGLFTSSSFRDSTTFAAFWQANQADPSRPQYRIFIARIESGWPSGWRDDGSGKDKAGEANALKLSLPGHFISGLLAGQTVCFIACPTEHLKARLQMQMTGPKLYSGPIDCAKKIVAVKGWPGLWHGFGATLLFRSHMGTMFLSYELIQRAFKRYKPDMNPGTANFLSGGLASNAFWVSSFPFDAVKNRLMTDSLTNPKYKSWMMCARAMWAEGGARAFYHGFTPAILRAFPTNASALLVWESVMRVMGAEKI</sequence>
<dbReference type="EMBL" id="PJQD01000058">
    <property type="protein sequence ID" value="POY72121.1"/>
    <property type="molecule type" value="Genomic_DNA"/>
</dbReference>
<comment type="subcellular location">
    <subcellularLocation>
        <location evidence="1">Mitochondrion membrane</location>
        <topology evidence="1">Multi-pass membrane protein</topology>
    </subcellularLocation>
</comment>
<feature type="region of interest" description="Disordered" evidence="11">
    <location>
        <begin position="1"/>
        <end position="34"/>
    </location>
</feature>
<dbReference type="PANTHER" id="PTHR45624:SF57">
    <property type="entry name" value="MITOCHONDRIAL SUBSTRATE CARRIER FAMILY PROTEIN L"/>
    <property type="match status" value="1"/>
</dbReference>
<dbReference type="PROSITE" id="PS50920">
    <property type="entry name" value="SOLCAR"/>
    <property type="match status" value="3"/>
</dbReference>
<dbReference type="GO" id="GO:0000064">
    <property type="term" value="F:L-ornithine transmembrane transporter activity"/>
    <property type="evidence" value="ECO:0007669"/>
    <property type="project" value="TreeGrafter"/>
</dbReference>
<evidence type="ECO:0000256" key="3">
    <source>
        <dbReference type="ARBA" id="ARBA00022448"/>
    </source>
</evidence>
<evidence type="ECO:0000256" key="4">
    <source>
        <dbReference type="ARBA" id="ARBA00022692"/>
    </source>
</evidence>
<evidence type="ECO:0000313" key="13">
    <source>
        <dbReference type="Proteomes" id="UP000237144"/>
    </source>
</evidence>
<dbReference type="Gene3D" id="1.50.40.10">
    <property type="entry name" value="Mitochondrial carrier domain"/>
    <property type="match status" value="2"/>
</dbReference>
<dbReference type="SUPFAM" id="SSF103506">
    <property type="entry name" value="Mitochondrial carrier"/>
    <property type="match status" value="1"/>
</dbReference>
<evidence type="ECO:0000256" key="8">
    <source>
        <dbReference type="ARBA" id="ARBA00023136"/>
    </source>
</evidence>
<comment type="similarity">
    <text evidence="2 10">Belongs to the mitochondrial carrier (TC 2.A.29) family.</text>
</comment>
<proteinExistence type="inferred from homology"/>
<feature type="repeat" description="Solcar" evidence="9">
    <location>
        <begin position="286"/>
        <end position="373"/>
    </location>
</feature>
<keyword evidence="7" id="KW-0496">Mitochondrion</keyword>
<reference evidence="12 13" key="1">
    <citation type="journal article" date="2018" name="Front. Microbiol.">
        <title>Prospects for Fungal Bioremediation of Acidic Radioactive Waste Sites: Characterization and Genome Sequence of Rhodotorula taiwanensis MD1149.</title>
        <authorList>
            <person name="Tkavc R."/>
            <person name="Matrosova V.Y."/>
            <person name="Grichenko O.E."/>
            <person name="Gostincar C."/>
            <person name="Volpe R.P."/>
            <person name="Klimenkova P."/>
            <person name="Gaidamakova E.K."/>
            <person name="Zhou C.E."/>
            <person name="Stewart B.J."/>
            <person name="Lyman M.G."/>
            <person name="Malfatti S.A."/>
            <person name="Rubinfeld B."/>
            <person name="Courtot M."/>
            <person name="Singh J."/>
            <person name="Dalgard C.L."/>
            <person name="Hamilton T."/>
            <person name="Frey K.G."/>
            <person name="Gunde-Cimerman N."/>
            <person name="Dugan L."/>
            <person name="Daly M.J."/>
        </authorList>
    </citation>
    <scope>NUCLEOTIDE SEQUENCE [LARGE SCALE GENOMIC DNA]</scope>
    <source>
        <strain evidence="12 13">MD1149</strain>
    </source>
</reference>
<keyword evidence="4 9" id="KW-0812">Transmembrane</keyword>
<protein>
    <recommendedName>
        <fullName evidence="14">Mitochondrial carrier protein</fullName>
    </recommendedName>
</protein>
<name>A0A2S5B5Y8_9BASI</name>
<evidence type="ECO:0000256" key="1">
    <source>
        <dbReference type="ARBA" id="ARBA00004225"/>
    </source>
</evidence>
<dbReference type="InterPro" id="IPR023395">
    <property type="entry name" value="MCP_dom_sf"/>
</dbReference>
<evidence type="ECO:0000256" key="5">
    <source>
        <dbReference type="ARBA" id="ARBA00022737"/>
    </source>
</evidence>
<comment type="caution">
    <text evidence="12">The sequence shown here is derived from an EMBL/GenBank/DDBJ whole genome shotgun (WGS) entry which is preliminary data.</text>
</comment>
<evidence type="ECO:0000256" key="9">
    <source>
        <dbReference type="PROSITE-ProRule" id="PRU00282"/>
    </source>
</evidence>
<evidence type="ECO:0000256" key="10">
    <source>
        <dbReference type="RuleBase" id="RU000488"/>
    </source>
</evidence>
<evidence type="ECO:0000256" key="11">
    <source>
        <dbReference type="SAM" id="MobiDB-lite"/>
    </source>
</evidence>
<organism evidence="12 13">
    <name type="scientific">Rhodotorula taiwanensis</name>
    <dbReference type="NCBI Taxonomy" id="741276"/>
    <lineage>
        <taxon>Eukaryota</taxon>
        <taxon>Fungi</taxon>
        <taxon>Dikarya</taxon>
        <taxon>Basidiomycota</taxon>
        <taxon>Pucciniomycotina</taxon>
        <taxon>Microbotryomycetes</taxon>
        <taxon>Sporidiobolales</taxon>
        <taxon>Sporidiobolaceae</taxon>
        <taxon>Rhodotorula</taxon>
    </lineage>
</organism>
<accession>A0A2S5B5Y8</accession>
<keyword evidence="3 10" id="KW-0813">Transport</keyword>
<keyword evidence="6" id="KW-1133">Transmembrane helix</keyword>
<feature type="repeat" description="Solcar" evidence="9">
    <location>
        <begin position="68"/>
        <end position="154"/>
    </location>
</feature>
<feature type="repeat" description="Solcar" evidence="9">
    <location>
        <begin position="191"/>
        <end position="277"/>
    </location>
</feature>
<dbReference type="Proteomes" id="UP000237144">
    <property type="component" value="Unassembled WGS sequence"/>
</dbReference>
<evidence type="ECO:0000256" key="2">
    <source>
        <dbReference type="ARBA" id="ARBA00006375"/>
    </source>
</evidence>
<keyword evidence="8 9" id="KW-0472">Membrane</keyword>